<evidence type="ECO:0000256" key="4">
    <source>
        <dbReference type="ARBA" id="ARBA00022475"/>
    </source>
</evidence>
<comment type="catalytic activity">
    <reaction evidence="1">
        <text>ATP + protein L-histidine = ADP + protein N-phospho-L-histidine.</text>
        <dbReference type="EC" id="2.7.13.3"/>
    </reaction>
</comment>
<organism evidence="14 15">
    <name type="scientific">Anaerococcus groningensis</name>
    <dbReference type="NCBI Taxonomy" id="3115616"/>
    <lineage>
        <taxon>Bacteria</taxon>
        <taxon>Bacillati</taxon>
        <taxon>Bacillota</taxon>
        <taxon>Tissierellia</taxon>
        <taxon>Tissierellales</taxon>
        <taxon>Peptoniphilaceae</taxon>
        <taxon>Anaerococcus</taxon>
    </lineage>
</organism>
<evidence type="ECO:0000313" key="15">
    <source>
        <dbReference type="Proteomes" id="UP001637993"/>
    </source>
</evidence>
<evidence type="ECO:0000256" key="10">
    <source>
        <dbReference type="ARBA" id="ARBA00023136"/>
    </source>
</evidence>
<feature type="domain" description="Histidine kinase" evidence="13">
    <location>
        <begin position="118"/>
        <end position="317"/>
    </location>
</feature>
<dbReference type="Pfam" id="PF02518">
    <property type="entry name" value="HATPase_c"/>
    <property type="match status" value="1"/>
</dbReference>
<evidence type="ECO:0000256" key="9">
    <source>
        <dbReference type="ARBA" id="ARBA00023012"/>
    </source>
</evidence>
<dbReference type="PANTHER" id="PTHR45453">
    <property type="entry name" value="PHOSPHATE REGULON SENSOR PROTEIN PHOR"/>
    <property type="match status" value="1"/>
</dbReference>
<dbReference type="Gene3D" id="3.30.565.10">
    <property type="entry name" value="Histidine kinase-like ATPase, C-terminal domain"/>
    <property type="match status" value="1"/>
</dbReference>
<dbReference type="RefSeq" id="WP_410023747.1">
    <property type="nucleotide sequence ID" value="NZ_JBGMEG010000003.1"/>
</dbReference>
<proteinExistence type="predicted"/>
<evidence type="ECO:0000256" key="5">
    <source>
        <dbReference type="ARBA" id="ARBA00022679"/>
    </source>
</evidence>
<protein>
    <recommendedName>
        <fullName evidence="3">histidine kinase</fullName>
        <ecNumber evidence="3">2.7.13.3</ecNumber>
    </recommendedName>
</protein>
<keyword evidence="5" id="KW-0808">Transferase</keyword>
<keyword evidence="11" id="KW-0175">Coiled coil</keyword>
<keyword evidence="6 12" id="KW-0812">Transmembrane</keyword>
<evidence type="ECO:0000256" key="8">
    <source>
        <dbReference type="ARBA" id="ARBA00022989"/>
    </source>
</evidence>
<feature type="transmembrane region" description="Helical" evidence="12">
    <location>
        <begin position="37"/>
        <end position="58"/>
    </location>
</feature>
<evidence type="ECO:0000256" key="7">
    <source>
        <dbReference type="ARBA" id="ARBA00022777"/>
    </source>
</evidence>
<dbReference type="SUPFAM" id="SSF55874">
    <property type="entry name" value="ATPase domain of HSP90 chaperone/DNA topoisomerase II/histidine kinase"/>
    <property type="match status" value="1"/>
</dbReference>
<evidence type="ECO:0000256" key="12">
    <source>
        <dbReference type="SAM" id="Phobius"/>
    </source>
</evidence>
<dbReference type="EC" id="2.7.13.3" evidence="3"/>
<dbReference type="SMART" id="SM00387">
    <property type="entry name" value="HATPase_c"/>
    <property type="match status" value="1"/>
</dbReference>
<keyword evidence="8 12" id="KW-1133">Transmembrane helix</keyword>
<evidence type="ECO:0000256" key="1">
    <source>
        <dbReference type="ARBA" id="ARBA00000085"/>
    </source>
</evidence>
<evidence type="ECO:0000256" key="2">
    <source>
        <dbReference type="ARBA" id="ARBA00004651"/>
    </source>
</evidence>
<dbReference type="Proteomes" id="UP001637993">
    <property type="component" value="Unassembled WGS sequence"/>
</dbReference>
<keyword evidence="10 12" id="KW-0472">Membrane</keyword>
<dbReference type="PANTHER" id="PTHR45453:SF2">
    <property type="entry name" value="HISTIDINE KINASE"/>
    <property type="match status" value="1"/>
</dbReference>
<keyword evidence="7 14" id="KW-0418">Kinase</keyword>
<keyword evidence="9" id="KW-0902">Two-component regulatory system</keyword>
<reference evidence="14 15" key="1">
    <citation type="journal article" date="2025" name="Anaerobe">
        <title>Description of Anaerococcus kampingiae sp. nov., Anaerococcus groningensis sp. nov., Anaerococcus martiniensis sp. nov., and Anaerococcus cruorum sp. nov., isolated from human clinical specimens.</title>
        <authorList>
            <person name="Boiten K.E."/>
            <person name="Meijer J."/>
            <person name="van Wezel E.M."/>
            <person name="Veloo A.C.M."/>
        </authorList>
    </citation>
    <scope>NUCLEOTIDE SEQUENCE [LARGE SCALE GENOMIC DNA]</scope>
    <source>
        <strain evidence="14 15">ENR1011</strain>
    </source>
</reference>
<evidence type="ECO:0000256" key="6">
    <source>
        <dbReference type="ARBA" id="ARBA00022692"/>
    </source>
</evidence>
<dbReference type="InterPro" id="IPR003594">
    <property type="entry name" value="HATPase_dom"/>
</dbReference>
<evidence type="ECO:0000313" key="14">
    <source>
        <dbReference type="EMBL" id="MFO3717161.1"/>
    </source>
</evidence>
<gene>
    <name evidence="14" type="ORF">AB9Q04_02205</name>
</gene>
<dbReference type="PROSITE" id="PS50109">
    <property type="entry name" value="HIS_KIN"/>
    <property type="match status" value="1"/>
</dbReference>
<dbReference type="InterPro" id="IPR050351">
    <property type="entry name" value="BphY/WalK/GraS-like"/>
</dbReference>
<accession>A0ABW9MZD3</accession>
<feature type="coiled-coil region" evidence="11">
    <location>
        <begin position="84"/>
        <end position="111"/>
    </location>
</feature>
<evidence type="ECO:0000256" key="3">
    <source>
        <dbReference type="ARBA" id="ARBA00012438"/>
    </source>
</evidence>
<sequence>MKGIYKFLKEKIHSIIIFLVYILILLISTWFGISKNYILYIILISIFMFAVNIVISFVKYKRLIDEINQWSTDLLTKEPDVFKNTNFSKRIVNLEKENREMESAFELKMKDFKEYISIWTHQIKTPLFSLDLILNDHPIDSNAAKNEVFEIEEYIDNLLSYMRLESLSTDFVFEEVSLDDLVSSSIKKYSKVFIRRKNKVDFKASGLIIATDKKWFSLILDQILSNANKYTQNGCISIYIEGTNLVIKDTGIGIRKEDLPRVFDKSYTGYNGRIYKKSTGIGLNLVKNTAENLSIDVFIESEVDVGTKVILNLSRVLK</sequence>
<dbReference type="EMBL" id="JBGMEG010000003">
    <property type="protein sequence ID" value="MFO3717161.1"/>
    <property type="molecule type" value="Genomic_DNA"/>
</dbReference>
<name>A0ABW9MZD3_9FIRM</name>
<evidence type="ECO:0000256" key="11">
    <source>
        <dbReference type="SAM" id="Coils"/>
    </source>
</evidence>
<keyword evidence="4" id="KW-1003">Cell membrane</keyword>
<comment type="caution">
    <text evidence="14">The sequence shown here is derived from an EMBL/GenBank/DDBJ whole genome shotgun (WGS) entry which is preliminary data.</text>
</comment>
<comment type="subcellular location">
    <subcellularLocation>
        <location evidence="2">Cell membrane</location>
        <topology evidence="2">Multi-pass membrane protein</topology>
    </subcellularLocation>
</comment>
<dbReference type="InterPro" id="IPR005467">
    <property type="entry name" value="His_kinase_dom"/>
</dbReference>
<dbReference type="GO" id="GO:0016301">
    <property type="term" value="F:kinase activity"/>
    <property type="evidence" value="ECO:0007669"/>
    <property type="project" value="UniProtKB-KW"/>
</dbReference>
<feature type="transmembrane region" description="Helical" evidence="12">
    <location>
        <begin position="12"/>
        <end position="31"/>
    </location>
</feature>
<evidence type="ECO:0000259" key="13">
    <source>
        <dbReference type="PROSITE" id="PS50109"/>
    </source>
</evidence>
<keyword evidence="15" id="KW-1185">Reference proteome</keyword>
<dbReference type="InterPro" id="IPR036890">
    <property type="entry name" value="HATPase_C_sf"/>
</dbReference>